<evidence type="ECO:0008006" key="6">
    <source>
        <dbReference type="Google" id="ProtNLM"/>
    </source>
</evidence>
<feature type="region of interest" description="Disordered" evidence="1">
    <location>
        <begin position="802"/>
        <end position="874"/>
    </location>
</feature>
<dbReference type="Proteomes" id="UP000214566">
    <property type="component" value="Unassembled WGS sequence"/>
</dbReference>
<dbReference type="RefSeq" id="WP_013123564.1">
    <property type="nucleotide sequence ID" value="NZ_LT592170.1"/>
</dbReference>
<feature type="region of interest" description="Disordered" evidence="1">
    <location>
        <begin position="461"/>
        <end position="481"/>
    </location>
</feature>
<name>A0A238D2Y4_THIDL</name>
<evidence type="ECO:0000313" key="4">
    <source>
        <dbReference type="EMBL" id="SBP87599.1"/>
    </source>
</evidence>
<evidence type="ECO:0000259" key="2">
    <source>
        <dbReference type="Pfam" id="PF08401"/>
    </source>
</evidence>
<dbReference type="EMBL" id="FLMQ01000055">
    <property type="protein sequence ID" value="SBP87599.1"/>
    <property type="molecule type" value="Genomic_DNA"/>
</dbReference>
<feature type="region of interest" description="Disordered" evidence="1">
    <location>
        <begin position="591"/>
        <end position="610"/>
    </location>
</feature>
<feature type="compositionally biased region" description="Basic and acidic residues" evidence="1">
    <location>
        <begin position="841"/>
        <end position="858"/>
    </location>
</feature>
<sequence length="874" mass="96751">MAETVKPDQAKPPRDLRQELTDKLVQTLEQGQIPWNKPWAALRTGLPRNMETGREYRGGNRLMLMLEQADRGYADPRYGTVKQINALGGRVKKGEYGLPVELWKEQPFYQRKDISITLNGMRVKVFGEKNGRAEVGMPTDKEATLHVKTADLRVQRHTEQGAQHLSWGKARELDTWTSRVHTVFNVAQCEGLKLEPLAPAPDFDPVARGESLKAAMARDGLSYGEHPEHAFYSPKRDQVVLPPRGAFNSELGNEQGAARYYGTLLHEIGHATGAAHRLNREGITGGHRFGSEGYAKEELRAEMFSLFAAAQTGIPYDPERHAAYVQDWAKALKNDKNEIFRAAAEAGKAVDYVLDKEQALQVTQERQASVDAAMRAAEPSALGAGLTLINPDQIRPGIDLVDLEKNRMSRVLTVERNPAGTTTTTEQNLDTGTRRHMTYWEGDEIVATALSLSLKDPEQAVSAELQQGKPKAPEKTLQAESGVDPVKAAKQPNLREAMAADGWERKPSGSYEKTFLLDKDRNKGGEFTHGKPVAEKIISVQTRPGGFVMAHGWDDVSVPVMAGLPPAQAVAELDKAAKEMLMAEHGKSLGVTSIRGKGEPEAQPASAMPNRMQDALRREDELLSKQPHEMTFDEFTQVATVQKLGPDHGRQWEVFNGSVQRGESLGFADGPTAEGALRQAHKREVNNALYDHMPDAVHPPGMEPKSMPPQHVLDEYPDLQKKFAPVIEENRKATEYQVMTESSPYEKAVQTFVNGGGNEKDARRILDDVLLSEFSDKNLPKALEFHGFAKPHEAEKLAADIITEENRKVSAKEDRKSSEYQMTKQAEQAPGQDKASAADPAADKSPEPPEADKPERPARPRLRQTHRKAAAMER</sequence>
<evidence type="ECO:0000256" key="1">
    <source>
        <dbReference type="SAM" id="MobiDB-lite"/>
    </source>
</evidence>
<reference evidence="4 5" key="1">
    <citation type="submission" date="2016-06" db="EMBL/GenBank/DDBJ databases">
        <authorList>
            <person name="Kjaerup R.B."/>
            <person name="Dalgaard T.S."/>
            <person name="Juul-Madsen H.R."/>
        </authorList>
    </citation>
    <scope>NUCLEOTIDE SEQUENCE [LARGE SCALE GENOMIC DNA]</scope>
    <source>
        <strain evidence="4 5">DSM 16361</strain>
    </source>
</reference>
<proteinExistence type="predicted"/>
<gene>
    <name evidence="4" type="ORF">THIARS_60312</name>
</gene>
<dbReference type="Pfam" id="PF08401">
    <property type="entry name" value="ArdcN"/>
    <property type="match status" value="1"/>
</dbReference>
<feature type="compositionally biased region" description="Basic and acidic residues" evidence="1">
    <location>
        <begin position="802"/>
        <end position="818"/>
    </location>
</feature>
<feature type="domain" description="Polyvalent protein metallopeptidase" evidence="3">
    <location>
        <begin position="214"/>
        <end position="344"/>
    </location>
</feature>
<organism evidence="4 5">
    <name type="scientific">Thiomonas delicata</name>
    <name type="common">Thiomonas cuprina</name>
    <dbReference type="NCBI Taxonomy" id="364030"/>
    <lineage>
        <taxon>Bacteria</taxon>
        <taxon>Pseudomonadati</taxon>
        <taxon>Pseudomonadota</taxon>
        <taxon>Betaproteobacteria</taxon>
        <taxon>Burkholderiales</taxon>
        <taxon>Thiomonas</taxon>
    </lineage>
</organism>
<feature type="domain" description="N-terminal" evidence="2">
    <location>
        <begin position="15"/>
        <end position="108"/>
    </location>
</feature>
<dbReference type="Pfam" id="PF18818">
    <property type="entry name" value="MPTase-PolyVal"/>
    <property type="match status" value="1"/>
</dbReference>
<keyword evidence="5" id="KW-1185">Reference proteome</keyword>
<dbReference type="InterPro" id="IPR013610">
    <property type="entry name" value="ArdC_N"/>
</dbReference>
<feature type="compositionally biased region" description="Basic residues" evidence="1">
    <location>
        <begin position="859"/>
        <end position="874"/>
    </location>
</feature>
<dbReference type="InterPro" id="IPR041459">
    <property type="entry name" value="MPTase-PolyVal"/>
</dbReference>
<accession>A0A238D2Y4</accession>
<dbReference type="GO" id="GO:0003697">
    <property type="term" value="F:single-stranded DNA binding"/>
    <property type="evidence" value="ECO:0007669"/>
    <property type="project" value="InterPro"/>
</dbReference>
<evidence type="ECO:0000259" key="3">
    <source>
        <dbReference type="Pfam" id="PF18818"/>
    </source>
</evidence>
<evidence type="ECO:0000313" key="5">
    <source>
        <dbReference type="Proteomes" id="UP000214566"/>
    </source>
</evidence>
<dbReference type="AlphaFoldDB" id="A0A238D2Y4"/>
<protein>
    <recommendedName>
        <fullName evidence="6">DNA primase TraC</fullName>
    </recommendedName>
</protein>